<keyword evidence="2" id="KW-1185">Reference proteome</keyword>
<proteinExistence type="predicted"/>
<protein>
    <submittedName>
        <fullName evidence="1">27081_t:CDS:1</fullName>
    </submittedName>
</protein>
<dbReference type="Proteomes" id="UP000789901">
    <property type="component" value="Unassembled WGS sequence"/>
</dbReference>
<feature type="non-terminal residue" evidence="1">
    <location>
        <position position="1"/>
    </location>
</feature>
<gene>
    <name evidence="1" type="ORF">GMARGA_LOCUS41836</name>
</gene>
<name>A0ABN7XE23_GIGMA</name>
<sequence>NSTEEVTVSKTENNMAKILKDKFENIMKYQFKIYEDQLFSTNSSTEKFFTTNFDDLFDVDDNIIHFSIHTITTYSSKKESLELYLQG</sequence>
<organism evidence="1 2">
    <name type="scientific">Gigaspora margarita</name>
    <dbReference type="NCBI Taxonomy" id="4874"/>
    <lineage>
        <taxon>Eukaryota</taxon>
        <taxon>Fungi</taxon>
        <taxon>Fungi incertae sedis</taxon>
        <taxon>Mucoromycota</taxon>
        <taxon>Glomeromycotina</taxon>
        <taxon>Glomeromycetes</taxon>
        <taxon>Diversisporales</taxon>
        <taxon>Gigasporaceae</taxon>
        <taxon>Gigaspora</taxon>
    </lineage>
</organism>
<comment type="caution">
    <text evidence="1">The sequence shown here is derived from an EMBL/GenBank/DDBJ whole genome shotgun (WGS) entry which is preliminary data.</text>
</comment>
<reference evidence="1 2" key="1">
    <citation type="submission" date="2021-06" db="EMBL/GenBank/DDBJ databases">
        <authorList>
            <person name="Kallberg Y."/>
            <person name="Tangrot J."/>
            <person name="Rosling A."/>
        </authorList>
    </citation>
    <scope>NUCLEOTIDE SEQUENCE [LARGE SCALE GENOMIC DNA]</scope>
    <source>
        <strain evidence="1 2">120-4 pot B 10/14</strain>
    </source>
</reference>
<accession>A0ABN7XE23</accession>
<feature type="non-terminal residue" evidence="1">
    <location>
        <position position="87"/>
    </location>
</feature>
<evidence type="ECO:0000313" key="2">
    <source>
        <dbReference type="Proteomes" id="UP000789901"/>
    </source>
</evidence>
<dbReference type="EMBL" id="CAJVQB010118903">
    <property type="protein sequence ID" value="CAG8853015.1"/>
    <property type="molecule type" value="Genomic_DNA"/>
</dbReference>
<evidence type="ECO:0000313" key="1">
    <source>
        <dbReference type="EMBL" id="CAG8853015.1"/>
    </source>
</evidence>